<dbReference type="OrthoDB" id="2417308at2759"/>
<evidence type="ECO:0000313" key="8">
    <source>
        <dbReference type="Proteomes" id="UP000799767"/>
    </source>
</evidence>
<dbReference type="EMBL" id="MU001631">
    <property type="protein sequence ID" value="KAF2487180.1"/>
    <property type="molecule type" value="Genomic_DNA"/>
</dbReference>
<proteinExistence type="predicted"/>
<dbReference type="Gene3D" id="1.20.1740.10">
    <property type="entry name" value="Amino acid/polyamine transporter I"/>
    <property type="match status" value="1"/>
</dbReference>
<evidence type="ECO:0000256" key="1">
    <source>
        <dbReference type="ARBA" id="ARBA00004141"/>
    </source>
</evidence>
<feature type="transmembrane region" description="Helical" evidence="6">
    <location>
        <begin position="210"/>
        <end position="228"/>
    </location>
</feature>
<dbReference type="PANTHER" id="PTHR45649:SF7">
    <property type="entry name" value="CHOLINE TRANSPORT PROTEIN"/>
    <property type="match status" value="1"/>
</dbReference>
<keyword evidence="2" id="KW-0813">Transport</keyword>
<organism evidence="7 8">
    <name type="scientific">Neohortaea acidophila</name>
    <dbReference type="NCBI Taxonomy" id="245834"/>
    <lineage>
        <taxon>Eukaryota</taxon>
        <taxon>Fungi</taxon>
        <taxon>Dikarya</taxon>
        <taxon>Ascomycota</taxon>
        <taxon>Pezizomycotina</taxon>
        <taxon>Dothideomycetes</taxon>
        <taxon>Dothideomycetidae</taxon>
        <taxon>Mycosphaerellales</taxon>
        <taxon>Teratosphaeriaceae</taxon>
        <taxon>Neohortaea</taxon>
    </lineage>
</organism>
<comment type="subcellular location">
    <subcellularLocation>
        <location evidence="1">Membrane</location>
        <topology evidence="1">Multi-pass membrane protein</topology>
    </subcellularLocation>
</comment>
<dbReference type="GeneID" id="54477326"/>
<evidence type="ECO:0000256" key="6">
    <source>
        <dbReference type="SAM" id="Phobius"/>
    </source>
</evidence>
<gene>
    <name evidence="7" type="ORF">BDY17DRAFT_319740</name>
</gene>
<dbReference type="GO" id="GO:0022857">
    <property type="term" value="F:transmembrane transporter activity"/>
    <property type="evidence" value="ECO:0007669"/>
    <property type="project" value="InterPro"/>
</dbReference>
<feature type="transmembrane region" description="Helical" evidence="6">
    <location>
        <begin position="90"/>
        <end position="114"/>
    </location>
</feature>
<feature type="transmembrane region" description="Helical" evidence="6">
    <location>
        <begin position="135"/>
        <end position="159"/>
    </location>
</feature>
<dbReference type="RefSeq" id="XP_033593749.1">
    <property type="nucleotide sequence ID" value="XM_033736324.1"/>
</dbReference>
<keyword evidence="4 6" id="KW-1133">Transmembrane helix</keyword>
<feature type="transmembrane region" description="Helical" evidence="6">
    <location>
        <begin position="179"/>
        <end position="198"/>
    </location>
</feature>
<dbReference type="Pfam" id="PF13520">
    <property type="entry name" value="AA_permease_2"/>
    <property type="match status" value="1"/>
</dbReference>
<feature type="transmembrane region" description="Helical" evidence="6">
    <location>
        <begin position="491"/>
        <end position="510"/>
    </location>
</feature>
<feature type="transmembrane region" description="Helical" evidence="6">
    <location>
        <begin position="288"/>
        <end position="311"/>
    </location>
</feature>
<dbReference type="Proteomes" id="UP000799767">
    <property type="component" value="Unassembled WGS sequence"/>
</dbReference>
<feature type="transmembrane region" description="Helical" evidence="6">
    <location>
        <begin position="419"/>
        <end position="440"/>
    </location>
</feature>
<keyword evidence="5 6" id="KW-0472">Membrane</keyword>
<dbReference type="AlphaFoldDB" id="A0A6A6Q450"/>
<feature type="transmembrane region" description="Helical" evidence="6">
    <location>
        <begin position="460"/>
        <end position="479"/>
    </location>
</feature>
<feature type="transmembrane region" description="Helical" evidence="6">
    <location>
        <begin position="389"/>
        <end position="413"/>
    </location>
</feature>
<sequence length="596" mass="64973">MSKGNVEHLSLSQTESINKTPSIMDEDLAKPHLGGDDLDIQGMGYTVELQDRPFNILNIFAIGFTICNSAIAVIASLATGIGNGGPITYIWAQIFIYAMSFCVAVSLGELASAMPNAGGQYYWASQLAPKKIHATVSYVVGMVSWVASVFICASVTLVIPQMAAGMMVLTNPNLVVKPWMVWIGFQVTNLFVFGFNCFSRILPVASQCVLTMSLCAIIIIFVSVLASSPDYRGAEFVFATFVNKSGWSSPAITVFTGAVGVNWGFSCLDAVTHLAEEIPNPRKNVPKALLGTVIVGMSTAFPITLAILFCIQDIDAIISTPTLVASLEFFRQAMGSNSGAIGLQCLVLVSTCGSLWGCHAWQSRLAWSFARDHGLPFSKYIGHIAGPPFGVPLAAHAWSCFWVGVLGCLYLGSTVAFNSFVGGAIMMQYMTYSTCIILLLLKGRSTFRHGPFWFKRFGPIANFVTIGWTIFTTIFYSFPPYLPVEPNTMNYVSVVIVGIFLIVAAWYMLATRKIYTPPPRLDATDYMHEPLAQQLDGSWERMQLRKSGLRAQRVDFLVQSVSLLVPELKLRNDAVHEIPDEFAGEVLRSSDGLGHG</sequence>
<evidence type="ECO:0000256" key="4">
    <source>
        <dbReference type="ARBA" id="ARBA00022989"/>
    </source>
</evidence>
<evidence type="ECO:0000313" key="7">
    <source>
        <dbReference type="EMBL" id="KAF2487180.1"/>
    </source>
</evidence>
<name>A0A6A6Q450_9PEZI</name>
<dbReference type="InterPro" id="IPR002293">
    <property type="entry name" value="AA/rel_permease1"/>
</dbReference>
<dbReference type="PANTHER" id="PTHR45649">
    <property type="entry name" value="AMINO-ACID PERMEASE BAT1"/>
    <property type="match status" value="1"/>
</dbReference>
<dbReference type="GO" id="GO:0016020">
    <property type="term" value="C:membrane"/>
    <property type="evidence" value="ECO:0007669"/>
    <property type="project" value="UniProtKB-SubCell"/>
</dbReference>
<keyword evidence="8" id="KW-1185">Reference proteome</keyword>
<evidence type="ECO:0000256" key="3">
    <source>
        <dbReference type="ARBA" id="ARBA00022692"/>
    </source>
</evidence>
<protein>
    <submittedName>
        <fullName evidence="7">Amino acid permease-domain-containing protein</fullName>
    </submittedName>
</protein>
<evidence type="ECO:0000256" key="2">
    <source>
        <dbReference type="ARBA" id="ARBA00022448"/>
    </source>
</evidence>
<accession>A0A6A6Q450</accession>
<evidence type="ECO:0000256" key="5">
    <source>
        <dbReference type="ARBA" id="ARBA00023136"/>
    </source>
</evidence>
<feature type="transmembrane region" description="Helical" evidence="6">
    <location>
        <begin position="56"/>
        <end position="78"/>
    </location>
</feature>
<keyword evidence="3 6" id="KW-0812">Transmembrane</keyword>
<reference evidence="7" key="1">
    <citation type="journal article" date="2020" name="Stud. Mycol.">
        <title>101 Dothideomycetes genomes: a test case for predicting lifestyles and emergence of pathogens.</title>
        <authorList>
            <person name="Haridas S."/>
            <person name="Albert R."/>
            <person name="Binder M."/>
            <person name="Bloem J."/>
            <person name="Labutti K."/>
            <person name="Salamov A."/>
            <person name="Andreopoulos B."/>
            <person name="Baker S."/>
            <person name="Barry K."/>
            <person name="Bills G."/>
            <person name="Bluhm B."/>
            <person name="Cannon C."/>
            <person name="Castanera R."/>
            <person name="Culley D."/>
            <person name="Daum C."/>
            <person name="Ezra D."/>
            <person name="Gonzalez J."/>
            <person name="Henrissat B."/>
            <person name="Kuo A."/>
            <person name="Liang C."/>
            <person name="Lipzen A."/>
            <person name="Lutzoni F."/>
            <person name="Magnuson J."/>
            <person name="Mondo S."/>
            <person name="Nolan M."/>
            <person name="Ohm R."/>
            <person name="Pangilinan J."/>
            <person name="Park H.-J."/>
            <person name="Ramirez L."/>
            <person name="Alfaro M."/>
            <person name="Sun H."/>
            <person name="Tritt A."/>
            <person name="Yoshinaga Y."/>
            <person name="Zwiers L.-H."/>
            <person name="Turgeon B."/>
            <person name="Goodwin S."/>
            <person name="Spatafora J."/>
            <person name="Crous P."/>
            <person name="Grigoriev I."/>
        </authorList>
    </citation>
    <scope>NUCLEOTIDE SEQUENCE</scope>
    <source>
        <strain evidence="7">CBS 113389</strain>
    </source>
</reference>